<evidence type="ECO:0000259" key="9">
    <source>
        <dbReference type="Pfam" id="PF02771"/>
    </source>
</evidence>
<feature type="domain" description="Acyl-CoA dehydrogenase/oxidase C-terminal" evidence="7">
    <location>
        <begin position="254"/>
        <end position="404"/>
    </location>
</feature>
<dbReference type="InterPro" id="IPR036250">
    <property type="entry name" value="AcylCo_DH-like_C"/>
</dbReference>
<dbReference type="InterPro" id="IPR052161">
    <property type="entry name" value="Mycobact_Acyl-CoA_DH"/>
</dbReference>
<protein>
    <submittedName>
        <fullName evidence="10">Acyl-CoA dehydrogenase</fullName>
    </submittedName>
</protein>
<keyword evidence="3 6" id="KW-0285">Flavoprotein</keyword>
<keyword evidence="5 6" id="KW-0560">Oxidoreductase</keyword>
<feature type="domain" description="Acyl-CoA dehydrogenase/oxidase N-terminal" evidence="9">
    <location>
        <begin position="60"/>
        <end position="138"/>
    </location>
</feature>
<dbReference type="EMBL" id="WNXQ01000001">
    <property type="protein sequence ID" value="MWB76448.1"/>
    <property type="molecule type" value="Genomic_DNA"/>
</dbReference>
<dbReference type="InterPro" id="IPR013786">
    <property type="entry name" value="AcylCoA_DH/ox_N"/>
</dbReference>
<evidence type="ECO:0000256" key="5">
    <source>
        <dbReference type="ARBA" id="ARBA00023002"/>
    </source>
</evidence>
<evidence type="ECO:0000313" key="10">
    <source>
        <dbReference type="EMBL" id="MWB76448.1"/>
    </source>
</evidence>
<dbReference type="InterPro" id="IPR009100">
    <property type="entry name" value="AcylCoA_DH/oxidase_NM_dom_sf"/>
</dbReference>
<evidence type="ECO:0000256" key="3">
    <source>
        <dbReference type="ARBA" id="ARBA00022630"/>
    </source>
</evidence>
<keyword evidence="4 6" id="KW-0274">FAD</keyword>
<dbReference type="InterPro" id="IPR037069">
    <property type="entry name" value="AcylCoA_DH/ox_N_sf"/>
</dbReference>
<name>A0A844W7N8_9RHOB</name>
<dbReference type="GO" id="GO:0016627">
    <property type="term" value="F:oxidoreductase activity, acting on the CH-CH group of donors"/>
    <property type="evidence" value="ECO:0007669"/>
    <property type="project" value="InterPro"/>
</dbReference>
<comment type="caution">
    <text evidence="10">The sequence shown here is derived from an EMBL/GenBank/DDBJ whole genome shotgun (WGS) entry which is preliminary data.</text>
</comment>
<dbReference type="RefSeq" id="WP_160380600.1">
    <property type="nucleotide sequence ID" value="NZ_WNXQ01000001.1"/>
</dbReference>
<reference evidence="10 11" key="1">
    <citation type="submission" date="2019-11" db="EMBL/GenBank/DDBJ databases">
        <title>Pseudooceanicola pacifica sp. nov., isolated from deep-sea sediment of the Pacific Ocean.</title>
        <authorList>
            <person name="Lyu L."/>
        </authorList>
    </citation>
    <scope>NUCLEOTIDE SEQUENCE [LARGE SCALE GENOMIC DNA]</scope>
    <source>
        <strain evidence="10 11">216_PA32_1</strain>
    </source>
</reference>
<dbReference type="PANTHER" id="PTHR43292:SF3">
    <property type="entry name" value="ACYL-COA DEHYDROGENASE FADE29"/>
    <property type="match status" value="1"/>
</dbReference>
<dbReference type="SUPFAM" id="SSF56645">
    <property type="entry name" value="Acyl-CoA dehydrogenase NM domain-like"/>
    <property type="match status" value="1"/>
</dbReference>
<sequence length="409" mass="44897">MARGRRTQVVDFAQDPQPFREQISAFIAENCPKELRDMPASERSVCWGGKRWVFSSPAQKSWLEAASSAGLTAARWPVAYGGAGLTRAQEKIFREEMARLKAPSPLESFGLWMLGPALLAFGTEEQKLHFLPQITRGEIRWCQGYSEPGAGSDLASVQTRAEDKGDHWLVNGSKIWTSYADHADWIFALVRTDREAPKHRGISFMLIDMESEGVSTKPIKLISGYSPFCETFFENVKVPKSYGENIPAQVGEVNRGWDVAKHLLTHERTMIGGGGSGSAGGILGGRSLGAFLGSLEEGVLDEPVIRSQAMELEVDTLAMGMTLERYKDMAKAGGVGNASAMLKYYGTELNKRRYELLMSVTGSEGVEWDGPHGTVAAEWLRTKANSIEGGTTEVMLDIISKRVLELPTK</sequence>
<evidence type="ECO:0000256" key="1">
    <source>
        <dbReference type="ARBA" id="ARBA00001974"/>
    </source>
</evidence>
<organism evidence="10 11">
    <name type="scientific">Pseudooceanicola pacificus</name>
    <dbReference type="NCBI Taxonomy" id="2676438"/>
    <lineage>
        <taxon>Bacteria</taxon>
        <taxon>Pseudomonadati</taxon>
        <taxon>Pseudomonadota</taxon>
        <taxon>Alphaproteobacteria</taxon>
        <taxon>Rhodobacterales</taxon>
        <taxon>Paracoccaceae</taxon>
        <taxon>Pseudooceanicola</taxon>
    </lineage>
</organism>
<dbReference type="PANTHER" id="PTHR43292">
    <property type="entry name" value="ACYL-COA DEHYDROGENASE"/>
    <property type="match status" value="1"/>
</dbReference>
<dbReference type="FunFam" id="2.40.110.10:FF:000011">
    <property type="entry name" value="Acyl-CoA dehydrogenase FadE34"/>
    <property type="match status" value="1"/>
</dbReference>
<evidence type="ECO:0000259" key="8">
    <source>
        <dbReference type="Pfam" id="PF02770"/>
    </source>
</evidence>
<dbReference type="Pfam" id="PF02771">
    <property type="entry name" value="Acyl-CoA_dh_N"/>
    <property type="match status" value="1"/>
</dbReference>
<dbReference type="InterPro" id="IPR009075">
    <property type="entry name" value="AcylCo_DH/oxidase_C"/>
</dbReference>
<dbReference type="Proteomes" id="UP000443843">
    <property type="component" value="Unassembled WGS sequence"/>
</dbReference>
<accession>A0A844W7N8</accession>
<dbReference type="Pfam" id="PF02770">
    <property type="entry name" value="Acyl-CoA_dh_M"/>
    <property type="match status" value="1"/>
</dbReference>
<evidence type="ECO:0000259" key="7">
    <source>
        <dbReference type="Pfam" id="PF00441"/>
    </source>
</evidence>
<comment type="cofactor">
    <cofactor evidence="1 6">
        <name>FAD</name>
        <dbReference type="ChEBI" id="CHEBI:57692"/>
    </cofactor>
</comment>
<dbReference type="AlphaFoldDB" id="A0A844W7N8"/>
<evidence type="ECO:0000313" key="11">
    <source>
        <dbReference type="Proteomes" id="UP000443843"/>
    </source>
</evidence>
<evidence type="ECO:0000256" key="2">
    <source>
        <dbReference type="ARBA" id="ARBA00009347"/>
    </source>
</evidence>
<keyword evidence="11" id="KW-1185">Reference proteome</keyword>
<feature type="domain" description="Acyl-CoA oxidase/dehydrogenase middle" evidence="8">
    <location>
        <begin position="142"/>
        <end position="236"/>
    </location>
</feature>
<evidence type="ECO:0000256" key="6">
    <source>
        <dbReference type="RuleBase" id="RU362125"/>
    </source>
</evidence>
<dbReference type="InterPro" id="IPR006091">
    <property type="entry name" value="Acyl-CoA_Oxase/DH_mid-dom"/>
</dbReference>
<proteinExistence type="inferred from homology"/>
<evidence type="ECO:0000256" key="4">
    <source>
        <dbReference type="ARBA" id="ARBA00022827"/>
    </source>
</evidence>
<dbReference type="Pfam" id="PF00441">
    <property type="entry name" value="Acyl-CoA_dh_1"/>
    <property type="match status" value="1"/>
</dbReference>
<dbReference type="GO" id="GO:0005886">
    <property type="term" value="C:plasma membrane"/>
    <property type="evidence" value="ECO:0007669"/>
    <property type="project" value="TreeGrafter"/>
</dbReference>
<dbReference type="SUPFAM" id="SSF47203">
    <property type="entry name" value="Acyl-CoA dehydrogenase C-terminal domain-like"/>
    <property type="match status" value="1"/>
</dbReference>
<dbReference type="GO" id="GO:0050660">
    <property type="term" value="F:flavin adenine dinucleotide binding"/>
    <property type="evidence" value="ECO:0007669"/>
    <property type="project" value="InterPro"/>
</dbReference>
<comment type="similarity">
    <text evidence="2 6">Belongs to the acyl-CoA dehydrogenase family.</text>
</comment>
<dbReference type="Gene3D" id="2.40.110.10">
    <property type="entry name" value="Butyryl-CoA Dehydrogenase, subunit A, domain 2"/>
    <property type="match status" value="1"/>
</dbReference>
<dbReference type="Gene3D" id="1.20.140.10">
    <property type="entry name" value="Butyryl-CoA Dehydrogenase, subunit A, domain 3"/>
    <property type="match status" value="1"/>
</dbReference>
<gene>
    <name evidence="10" type="ORF">GLS40_00265</name>
</gene>
<dbReference type="InterPro" id="IPR046373">
    <property type="entry name" value="Acyl-CoA_Oxase/DH_mid-dom_sf"/>
</dbReference>
<dbReference type="Gene3D" id="1.10.540.10">
    <property type="entry name" value="Acyl-CoA dehydrogenase/oxidase, N-terminal domain"/>
    <property type="match status" value="1"/>
</dbReference>